<sequence length="470" mass="51591">MDQDKLDQPLSALRCRPHSARAAAVRPACAVAVDGVPPEATSSPRGMPRPPRAIRFAWKSPHVLLQGIASGEYCWGAKQQRLLEEYARVVHCAGPRPEGPPSSDAAAAAARGGSMSDEASVGSATDERHAAGAARGVLHELPPHPCPREPPHRKPLDPWKRGASKGARRILVPPRTPPRGDWERRLYSTPQRPPPSPAAEAQRSPRVRHTLRLDGSEETALAALHSSVLVSVHAGRLLTTEQMGQLRALAAIERLSHGDYISSEEIQALHAAEQSWRPLAATAVAALQNGGTSAEAQLQRELFWKIRAELKSASVFEQFKSNTPAKKSIAKKNAVERRRSEIEEWRSKMREEGVEVRAALKERGINPERSLRTPGELRKAMRPLVEQGHGLSSNAEPKMASDTRSSSRTRREADRNRCQIEEWRSQMRQDGVALGVALKERGVNIEKTLRAPGEMRKVIKSLVEQGAVTL</sequence>
<comment type="caution">
    <text evidence="2">The sequence shown here is derived from an EMBL/GenBank/DDBJ whole genome shotgun (WGS) entry which is preliminary data.</text>
</comment>
<evidence type="ECO:0000313" key="3">
    <source>
        <dbReference type="Proteomes" id="UP001515480"/>
    </source>
</evidence>
<reference evidence="2 3" key="1">
    <citation type="journal article" date="2024" name="Science">
        <title>Giant polyketide synthase enzymes in the biosynthesis of giant marine polyether toxins.</title>
        <authorList>
            <person name="Fallon T.R."/>
            <person name="Shende V.V."/>
            <person name="Wierzbicki I.H."/>
            <person name="Pendleton A.L."/>
            <person name="Watervoot N.F."/>
            <person name="Auber R.P."/>
            <person name="Gonzalez D.J."/>
            <person name="Wisecaver J.H."/>
            <person name="Moore B.S."/>
        </authorList>
    </citation>
    <scope>NUCLEOTIDE SEQUENCE [LARGE SCALE GENOMIC DNA]</scope>
    <source>
        <strain evidence="2 3">12B1</strain>
    </source>
</reference>
<dbReference type="EMBL" id="JBGBPQ010000002">
    <property type="protein sequence ID" value="KAL1528639.1"/>
    <property type="molecule type" value="Genomic_DNA"/>
</dbReference>
<keyword evidence="3" id="KW-1185">Reference proteome</keyword>
<proteinExistence type="predicted"/>
<feature type="compositionally biased region" description="Basic and acidic residues" evidence="1">
    <location>
        <begin position="137"/>
        <end position="160"/>
    </location>
</feature>
<evidence type="ECO:0000313" key="2">
    <source>
        <dbReference type="EMBL" id="KAL1528639.1"/>
    </source>
</evidence>
<feature type="region of interest" description="Disordered" evidence="1">
    <location>
        <begin position="387"/>
        <end position="417"/>
    </location>
</feature>
<name>A0AB34K840_PRYPA</name>
<accession>A0AB34K840</accession>
<protein>
    <submittedName>
        <fullName evidence="2">Uncharacterized protein</fullName>
    </submittedName>
</protein>
<dbReference type="Proteomes" id="UP001515480">
    <property type="component" value="Unassembled WGS sequence"/>
</dbReference>
<evidence type="ECO:0000256" key="1">
    <source>
        <dbReference type="SAM" id="MobiDB-lite"/>
    </source>
</evidence>
<organism evidence="2 3">
    <name type="scientific">Prymnesium parvum</name>
    <name type="common">Toxic golden alga</name>
    <dbReference type="NCBI Taxonomy" id="97485"/>
    <lineage>
        <taxon>Eukaryota</taxon>
        <taxon>Haptista</taxon>
        <taxon>Haptophyta</taxon>
        <taxon>Prymnesiophyceae</taxon>
        <taxon>Prymnesiales</taxon>
        <taxon>Prymnesiaceae</taxon>
        <taxon>Prymnesium</taxon>
    </lineage>
</organism>
<feature type="region of interest" description="Disordered" evidence="1">
    <location>
        <begin position="94"/>
        <end position="206"/>
    </location>
</feature>
<dbReference type="AlphaFoldDB" id="A0AB34K840"/>
<gene>
    <name evidence="2" type="ORF">AB1Y20_009977</name>
</gene>